<keyword evidence="1" id="KW-0472">Membrane</keyword>
<dbReference type="PANTHER" id="PTHR12526:SF627">
    <property type="entry name" value="D-RHAMNOSYLTRANSFERASE WBPZ"/>
    <property type="match status" value="1"/>
</dbReference>
<reference evidence="3 4" key="1">
    <citation type="submission" date="2013-09" db="EMBL/GenBank/DDBJ databases">
        <authorList>
            <person name="Zeng Z."/>
            <person name="Chen C."/>
        </authorList>
    </citation>
    <scope>NUCLEOTIDE SEQUENCE [LARGE SCALE GENOMIC DNA]</scope>
    <source>
        <strain evidence="3 4">F44-8</strain>
    </source>
</reference>
<dbReference type="GO" id="GO:0016757">
    <property type="term" value="F:glycosyltransferase activity"/>
    <property type="evidence" value="ECO:0007669"/>
    <property type="project" value="InterPro"/>
</dbReference>
<dbReference type="SUPFAM" id="SSF53756">
    <property type="entry name" value="UDP-Glycosyltransferase/glycogen phosphorylase"/>
    <property type="match status" value="1"/>
</dbReference>
<protein>
    <recommendedName>
        <fullName evidence="2">Glycosyl transferase family 1 domain-containing protein</fullName>
    </recommendedName>
</protein>
<proteinExistence type="predicted"/>
<dbReference type="AlphaFoldDB" id="A0A0A2LY79"/>
<evidence type="ECO:0000313" key="3">
    <source>
        <dbReference type="EMBL" id="KGO84291.1"/>
    </source>
</evidence>
<dbReference type="eggNOG" id="COG0438">
    <property type="taxonomic scope" value="Bacteria"/>
</dbReference>
<evidence type="ECO:0000259" key="2">
    <source>
        <dbReference type="Pfam" id="PF00534"/>
    </source>
</evidence>
<dbReference type="EMBL" id="JRLV01000001">
    <property type="protein sequence ID" value="KGO84291.1"/>
    <property type="molecule type" value="Genomic_DNA"/>
</dbReference>
<dbReference type="CDD" id="cd03811">
    <property type="entry name" value="GT4_GT28_WabH-like"/>
    <property type="match status" value="1"/>
</dbReference>
<keyword evidence="1" id="KW-0812">Transmembrane</keyword>
<organism evidence="3 4">
    <name type="scientific">Flavobacterium beibuense F44-8</name>
    <dbReference type="NCBI Taxonomy" id="1406840"/>
    <lineage>
        <taxon>Bacteria</taxon>
        <taxon>Pseudomonadati</taxon>
        <taxon>Bacteroidota</taxon>
        <taxon>Flavobacteriia</taxon>
        <taxon>Flavobacteriales</taxon>
        <taxon>Flavobacteriaceae</taxon>
        <taxon>Flavobacterium</taxon>
    </lineage>
</organism>
<dbReference type="InterPro" id="IPR001296">
    <property type="entry name" value="Glyco_trans_1"/>
</dbReference>
<feature type="transmembrane region" description="Helical" evidence="1">
    <location>
        <begin position="81"/>
        <end position="100"/>
    </location>
</feature>
<evidence type="ECO:0000313" key="4">
    <source>
        <dbReference type="Proteomes" id="UP000030129"/>
    </source>
</evidence>
<dbReference type="PANTHER" id="PTHR12526">
    <property type="entry name" value="GLYCOSYLTRANSFERASE"/>
    <property type="match status" value="1"/>
</dbReference>
<evidence type="ECO:0000256" key="1">
    <source>
        <dbReference type="SAM" id="Phobius"/>
    </source>
</evidence>
<gene>
    <name evidence="3" type="ORF">Q763_00670</name>
</gene>
<feature type="domain" description="Glycosyl transferase family 1" evidence="2">
    <location>
        <begin position="180"/>
        <end position="327"/>
    </location>
</feature>
<dbReference type="Proteomes" id="UP000030129">
    <property type="component" value="Unassembled WGS sequence"/>
</dbReference>
<dbReference type="Pfam" id="PF00534">
    <property type="entry name" value="Glycos_transf_1"/>
    <property type="match status" value="1"/>
</dbReference>
<dbReference type="Gene3D" id="3.40.50.2000">
    <property type="entry name" value="Glycogen Phosphorylase B"/>
    <property type="match status" value="2"/>
</dbReference>
<keyword evidence="4" id="KW-1185">Reference proteome</keyword>
<feature type="transmembrane region" description="Helical" evidence="1">
    <location>
        <begin position="52"/>
        <end position="72"/>
    </location>
</feature>
<comment type="caution">
    <text evidence="3">The sequence shown here is derived from an EMBL/GenBank/DDBJ whole genome shotgun (WGS) entry which is preliminary data.</text>
</comment>
<keyword evidence="1" id="KW-1133">Transmembrane helix</keyword>
<sequence length="356" mass="40647">MKNILIVLPNSKLGGAEQILKMIAEYHKNDAVCVFFLSKKASSSWDYINVNLYYSSFNNKLGAIFSLIFFLLRKTKYWDRIYTSHVSITGLLGLFIRLRFFKKKKFIARESTTVFSRFKGGKLLLYKLMYFIGYSKVDLLICQTNDMKNQFVKAMPKLNMKFKVVVLANPISLVEASVKSGFICEDENYIVSAGRLIPEKGYDILIKSFSKLKKNKEYVGLKLIILGEGIERDSLLAIVNSLKLADSVVFKGFVDNVYPYFKKAKLCVVSSRMEGFPNVLLQMMSQNNKVVSTSCAGGIEEIKGLFVCKANNVNALYESMDECLRRDTSYCRILFEEALKERSVSKFTDEIETFLL</sequence>
<accession>A0A0A2LY79</accession>
<dbReference type="STRING" id="1406840.Q763_00670"/>
<name>A0A0A2LY79_9FLAO</name>
<dbReference type="RefSeq" id="WP_035129924.1">
    <property type="nucleotide sequence ID" value="NZ_JRLV01000001.1"/>
</dbReference>